<protein>
    <recommendedName>
        <fullName evidence="3">Bet v I/Major latex protein domain-containing protein</fullName>
    </recommendedName>
</protein>
<evidence type="ECO:0000313" key="2">
    <source>
        <dbReference type="Proteomes" id="UP001141806"/>
    </source>
</evidence>
<dbReference type="InterPro" id="IPR023393">
    <property type="entry name" value="START-like_dom_sf"/>
</dbReference>
<dbReference type="SUPFAM" id="SSF55961">
    <property type="entry name" value="Bet v1-like"/>
    <property type="match status" value="1"/>
</dbReference>
<proteinExistence type="predicted"/>
<comment type="caution">
    <text evidence="1">The sequence shown here is derived from an EMBL/GenBank/DDBJ whole genome shotgun (WGS) entry which is preliminary data.</text>
</comment>
<reference evidence="1" key="1">
    <citation type="journal article" date="2023" name="Plant J.">
        <title>The genome of the king protea, Protea cynaroides.</title>
        <authorList>
            <person name="Chang J."/>
            <person name="Duong T.A."/>
            <person name="Schoeman C."/>
            <person name="Ma X."/>
            <person name="Roodt D."/>
            <person name="Barker N."/>
            <person name="Li Z."/>
            <person name="Van de Peer Y."/>
            <person name="Mizrachi E."/>
        </authorList>
    </citation>
    <scope>NUCLEOTIDE SEQUENCE</scope>
    <source>
        <tissue evidence="1">Young leaves</tissue>
    </source>
</reference>
<name>A0A9Q0K1P3_9MAGN</name>
<dbReference type="OrthoDB" id="1879545at2759"/>
<sequence length="219" mass="24867">MPLPQRLFGIEISTFHGLCPQISHEEEKLEGALRSAENLGGREGLLITSKAENLDGRRMEGGRKYKQKGESRWVERRRMEGRGKDKPLRRRRWRQVFCDIAAVASKPPSPLNVRVSEIHGAPGLNYFKELVTKVDDKKRMKETEVIEGGKLELGFLLYRVRFEILENDTNSSSIIISTIEYEIKDEFASNSALFVSTKSLEIVAKAIGNYLTEKKANNA</sequence>
<keyword evidence="2" id="KW-1185">Reference proteome</keyword>
<evidence type="ECO:0000313" key="1">
    <source>
        <dbReference type="EMBL" id="KAJ4959537.1"/>
    </source>
</evidence>
<accession>A0A9Q0K1P3</accession>
<evidence type="ECO:0008006" key="3">
    <source>
        <dbReference type="Google" id="ProtNLM"/>
    </source>
</evidence>
<dbReference type="AlphaFoldDB" id="A0A9Q0K1P3"/>
<dbReference type="EMBL" id="JAMYWD010000010">
    <property type="protein sequence ID" value="KAJ4959537.1"/>
    <property type="molecule type" value="Genomic_DNA"/>
</dbReference>
<dbReference type="Proteomes" id="UP001141806">
    <property type="component" value="Unassembled WGS sequence"/>
</dbReference>
<gene>
    <name evidence="1" type="ORF">NE237_026648</name>
</gene>
<organism evidence="1 2">
    <name type="scientific">Protea cynaroides</name>
    <dbReference type="NCBI Taxonomy" id="273540"/>
    <lineage>
        <taxon>Eukaryota</taxon>
        <taxon>Viridiplantae</taxon>
        <taxon>Streptophyta</taxon>
        <taxon>Embryophyta</taxon>
        <taxon>Tracheophyta</taxon>
        <taxon>Spermatophyta</taxon>
        <taxon>Magnoliopsida</taxon>
        <taxon>Proteales</taxon>
        <taxon>Proteaceae</taxon>
        <taxon>Protea</taxon>
    </lineage>
</organism>
<dbReference type="Gene3D" id="3.30.530.20">
    <property type="match status" value="1"/>
</dbReference>